<feature type="non-terminal residue" evidence="2">
    <location>
        <position position="51"/>
    </location>
</feature>
<feature type="non-terminal residue" evidence="2">
    <location>
        <position position="1"/>
    </location>
</feature>
<feature type="compositionally biased region" description="Low complexity" evidence="1">
    <location>
        <begin position="17"/>
        <end position="28"/>
    </location>
</feature>
<dbReference type="EMBL" id="CADCTQ010000287">
    <property type="protein sequence ID" value="CAA9276367.1"/>
    <property type="molecule type" value="Genomic_DNA"/>
</dbReference>
<sequence length="51" mass="5647">CLKPCFIRRRIWTLNITSSPTTGTSTGRGSRRPNRCLRGEKKSTNSLSPGP</sequence>
<gene>
    <name evidence="2" type="ORF">AVDCRST_MAG56-3401</name>
</gene>
<dbReference type="AlphaFoldDB" id="A0A6J4JHA5"/>
<evidence type="ECO:0000313" key="2">
    <source>
        <dbReference type="EMBL" id="CAA9276367.1"/>
    </source>
</evidence>
<accession>A0A6J4JHA5</accession>
<name>A0A6J4JHA5_9SPHI</name>
<proteinExistence type="predicted"/>
<organism evidence="2">
    <name type="scientific">uncultured Cytophagales bacterium</name>
    <dbReference type="NCBI Taxonomy" id="158755"/>
    <lineage>
        <taxon>Bacteria</taxon>
        <taxon>Pseudomonadati</taxon>
        <taxon>Bacteroidota</taxon>
        <taxon>Sphingobacteriia</taxon>
        <taxon>Sphingobacteriales</taxon>
        <taxon>environmental samples</taxon>
    </lineage>
</organism>
<feature type="region of interest" description="Disordered" evidence="1">
    <location>
        <begin position="16"/>
        <end position="51"/>
    </location>
</feature>
<reference evidence="2" key="1">
    <citation type="submission" date="2020-02" db="EMBL/GenBank/DDBJ databases">
        <authorList>
            <person name="Meier V. D."/>
        </authorList>
    </citation>
    <scope>NUCLEOTIDE SEQUENCE</scope>
    <source>
        <strain evidence="2">AVDCRST_MAG56</strain>
    </source>
</reference>
<evidence type="ECO:0000256" key="1">
    <source>
        <dbReference type="SAM" id="MobiDB-lite"/>
    </source>
</evidence>
<protein>
    <submittedName>
        <fullName evidence="2">Uncharacterized protein</fullName>
    </submittedName>
</protein>